<evidence type="ECO:0000256" key="1">
    <source>
        <dbReference type="ARBA" id="ARBA00004651"/>
    </source>
</evidence>
<dbReference type="Pfam" id="PF13440">
    <property type="entry name" value="Polysacc_synt_3"/>
    <property type="match status" value="1"/>
</dbReference>
<evidence type="ECO:0000256" key="4">
    <source>
        <dbReference type="ARBA" id="ARBA00022692"/>
    </source>
</evidence>
<evidence type="ECO:0000313" key="8">
    <source>
        <dbReference type="EMBL" id="RBP58227.1"/>
    </source>
</evidence>
<feature type="transmembrane region" description="Helical" evidence="7">
    <location>
        <begin position="443"/>
        <end position="465"/>
    </location>
</feature>
<feature type="transmembrane region" description="Helical" evidence="7">
    <location>
        <begin position="172"/>
        <end position="191"/>
    </location>
</feature>
<reference evidence="8 9" key="1">
    <citation type="submission" date="2018-06" db="EMBL/GenBank/DDBJ databases">
        <title>Genomic Encyclopedia of Type Strains, Phase IV (KMG-IV): sequencing the most valuable type-strain genomes for metagenomic binning, comparative biology and taxonomic classification.</title>
        <authorList>
            <person name="Goeker M."/>
        </authorList>
    </citation>
    <scope>NUCLEOTIDE SEQUENCE [LARGE SCALE GENOMIC DNA]</scope>
    <source>
        <strain evidence="8 9">DSM 22112</strain>
    </source>
</reference>
<dbReference type="PANTHER" id="PTHR30250">
    <property type="entry name" value="PST FAMILY PREDICTED COLANIC ACID TRANSPORTER"/>
    <property type="match status" value="1"/>
</dbReference>
<dbReference type="OrthoDB" id="9770347at2"/>
<dbReference type="AlphaFoldDB" id="A0A366HXD1"/>
<dbReference type="GO" id="GO:0005886">
    <property type="term" value="C:plasma membrane"/>
    <property type="evidence" value="ECO:0007669"/>
    <property type="project" value="UniProtKB-SubCell"/>
</dbReference>
<dbReference type="RefSeq" id="WP_113921739.1">
    <property type="nucleotide sequence ID" value="NZ_QNRX01000024.1"/>
</dbReference>
<feature type="transmembrane region" description="Helical" evidence="7">
    <location>
        <begin position="46"/>
        <end position="70"/>
    </location>
</feature>
<feature type="transmembrane region" description="Helical" evidence="7">
    <location>
        <begin position="113"/>
        <end position="134"/>
    </location>
</feature>
<keyword evidence="5 7" id="KW-1133">Transmembrane helix</keyword>
<evidence type="ECO:0000256" key="7">
    <source>
        <dbReference type="SAM" id="Phobius"/>
    </source>
</evidence>
<dbReference type="Proteomes" id="UP000253490">
    <property type="component" value="Unassembled WGS sequence"/>
</dbReference>
<comment type="subcellular location">
    <subcellularLocation>
        <location evidence="1">Cell membrane</location>
        <topology evidence="1">Multi-pass membrane protein</topology>
    </subcellularLocation>
</comment>
<protein>
    <submittedName>
        <fullName evidence="8">PST family polysaccharide transporter</fullName>
    </submittedName>
</protein>
<keyword evidence="4 7" id="KW-0812">Transmembrane</keyword>
<comment type="similarity">
    <text evidence="2">Belongs to the polysaccharide synthase family.</text>
</comment>
<feature type="transmembrane region" description="Helical" evidence="7">
    <location>
        <begin position="82"/>
        <end position="107"/>
    </location>
</feature>
<gene>
    <name evidence="8" type="ORF">DES36_12423</name>
</gene>
<evidence type="ECO:0000256" key="5">
    <source>
        <dbReference type="ARBA" id="ARBA00022989"/>
    </source>
</evidence>
<dbReference type="EMBL" id="QNRX01000024">
    <property type="protein sequence ID" value="RBP58227.1"/>
    <property type="molecule type" value="Genomic_DNA"/>
</dbReference>
<feature type="transmembrane region" description="Helical" evidence="7">
    <location>
        <begin position="290"/>
        <end position="309"/>
    </location>
</feature>
<organism evidence="8 9">
    <name type="scientific">Alkalibaculum bacchi</name>
    <dbReference type="NCBI Taxonomy" id="645887"/>
    <lineage>
        <taxon>Bacteria</taxon>
        <taxon>Bacillati</taxon>
        <taxon>Bacillota</taxon>
        <taxon>Clostridia</taxon>
        <taxon>Eubacteriales</taxon>
        <taxon>Eubacteriaceae</taxon>
        <taxon>Alkalibaculum</taxon>
    </lineage>
</organism>
<comment type="caution">
    <text evidence="8">The sequence shown here is derived from an EMBL/GenBank/DDBJ whole genome shotgun (WGS) entry which is preliminary data.</text>
</comment>
<dbReference type="InterPro" id="IPR050833">
    <property type="entry name" value="Poly_Biosynth_Transport"/>
</dbReference>
<feature type="transmembrane region" description="Helical" evidence="7">
    <location>
        <begin position="146"/>
        <end position="166"/>
    </location>
</feature>
<feature type="transmembrane region" description="Helical" evidence="7">
    <location>
        <begin position="21"/>
        <end position="40"/>
    </location>
</feature>
<feature type="transmembrane region" description="Helical" evidence="7">
    <location>
        <begin position="416"/>
        <end position="437"/>
    </location>
</feature>
<evidence type="ECO:0000256" key="3">
    <source>
        <dbReference type="ARBA" id="ARBA00022475"/>
    </source>
</evidence>
<dbReference type="CDD" id="cd13127">
    <property type="entry name" value="MATE_tuaB_like"/>
    <property type="match status" value="1"/>
</dbReference>
<keyword evidence="9" id="KW-1185">Reference proteome</keyword>
<evidence type="ECO:0000256" key="2">
    <source>
        <dbReference type="ARBA" id="ARBA00007430"/>
    </source>
</evidence>
<keyword evidence="3" id="KW-1003">Cell membrane</keyword>
<proteinExistence type="inferred from homology"/>
<feature type="transmembrane region" description="Helical" evidence="7">
    <location>
        <begin position="384"/>
        <end position="404"/>
    </location>
</feature>
<evidence type="ECO:0000256" key="6">
    <source>
        <dbReference type="ARBA" id="ARBA00023136"/>
    </source>
</evidence>
<dbReference type="PANTHER" id="PTHR30250:SF10">
    <property type="entry name" value="LIPOPOLYSACCHARIDE BIOSYNTHESIS PROTEIN WZXC"/>
    <property type="match status" value="1"/>
</dbReference>
<name>A0A366HXD1_9FIRM</name>
<evidence type="ECO:0000313" key="9">
    <source>
        <dbReference type="Proteomes" id="UP000253490"/>
    </source>
</evidence>
<sequence length="479" mass="53586">MSPERKSTSIRKATTINFFGKYTNIFVQLIYSAILARILSPEDFGVVAVVTVFTTFFSLIANIGIGPAIIQYRNIDEEDINHIFSLTVYIGLGIGILFALFSIPISIFYDDSVYIPIGALLAISLFFNTVNIVPNSLLLKAQRFKLVNLRLVLVSVLSAIPTIILALIGFKYYAIVIHSILVSFITFLWNFSTVKLKFVLKINTDSYKKIREFSSYQFAFSLVNYFSRNLDNLLIGKFIGSSALGFYDKSYRLMLYPVQNLTHVITPVLHPILSAHQDDRAYIYEKYLKVLKVLSLLGVFVSAYCYFAAEEIIMILYGEQWYASVPSFQLLALSIWAQMISSSTGSIFQSIGNTKLMFLTGTVSSVLIVGAILVGIGFDNINMVAGFVTLAFNMNIAISFYYLIKKGLGYSLREFAGKFVPDFIIFLITFVGLYFISQISFDHLLISAIVKGIVAVALFAFGLLITKQYSTVKGILGRK</sequence>
<feature type="transmembrane region" description="Helical" evidence="7">
    <location>
        <begin position="356"/>
        <end position="378"/>
    </location>
</feature>
<keyword evidence="6 7" id="KW-0472">Membrane</keyword>
<accession>A0A366HXD1</accession>